<dbReference type="Proteomes" id="UP001239445">
    <property type="component" value="Unassembled WGS sequence"/>
</dbReference>
<name>A0AAJ0B9U3_9PEZI</name>
<dbReference type="AlphaFoldDB" id="A0AAJ0B9U3"/>
<keyword evidence="3" id="KW-1185">Reference proteome</keyword>
<organism evidence="2 3">
    <name type="scientific">Echria macrotheca</name>
    <dbReference type="NCBI Taxonomy" id="438768"/>
    <lineage>
        <taxon>Eukaryota</taxon>
        <taxon>Fungi</taxon>
        <taxon>Dikarya</taxon>
        <taxon>Ascomycota</taxon>
        <taxon>Pezizomycotina</taxon>
        <taxon>Sordariomycetes</taxon>
        <taxon>Sordariomycetidae</taxon>
        <taxon>Sordariales</taxon>
        <taxon>Schizotheciaceae</taxon>
        <taxon>Echria</taxon>
    </lineage>
</organism>
<evidence type="ECO:0000313" key="3">
    <source>
        <dbReference type="Proteomes" id="UP001239445"/>
    </source>
</evidence>
<comment type="caution">
    <text evidence="2">The sequence shown here is derived from an EMBL/GenBank/DDBJ whole genome shotgun (WGS) entry which is preliminary data.</text>
</comment>
<feature type="region of interest" description="Disordered" evidence="1">
    <location>
        <begin position="33"/>
        <end position="127"/>
    </location>
</feature>
<dbReference type="EMBL" id="MU839835">
    <property type="protein sequence ID" value="KAK1754344.1"/>
    <property type="molecule type" value="Genomic_DNA"/>
</dbReference>
<gene>
    <name evidence="2" type="ORF">QBC47DRAFT_216357</name>
</gene>
<feature type="compositionally biased region" description="Basic and acidic residues" evidence="1">
    <location>
        <begin position="56"/>
        <end position="66"/>
    </location>
</feature>
<accession>A0AAJ0B9U3</accession>
<feature type="compositionally biased region" description="Polar residues" evidence="1">
    <location>
        <begin position="34"/>
        <end position="52"/>
    </location>
</feature>
<reference evidence="2" key="1">
    <citation type="submission" date="2023-06" db="EMBL/GenBank/DDBJ databases">
        <title>Genome-scale phylogeny and comparative genomics of the fungal order Sordariales.</title>
        <authorList>
            <consortium name="Lawrence Berkeley National Laboratory"/>
            <person name="Hensen N."/>
            <person name="Bonometti L."/>
            <person name="Westerberg I."/>
            <person name="Brannstrom I.O."/>
            <person name="Guillou S."/>
            <person name="Cros-Aarteil S."/>
            <person name="Calhoun S."/>
            <person name="Haridas S."/>
            <person name="Kuo A."/>
            <person name="Mondo S."/>
            <person name="Pangilinan J."/>
            <person name="Riley R."/>
            <person name="Labutti K."/>
            <person name="Andreopoulos B."/>
            <person name="Lipzen A."/>
            <person name="Chen C."/>
            <person name="Yanf M."/>
            <person name="Daum C."/>
            <person name="Ng V."/>
            <person name="Clum A."/>
            <person name="Steindorff A."/>
            <person name="Ohm R."/>
            <person name="Martin F."/>
            <person name="Silar P."/>
            <person name="Natvig D."/>
            <person name="Lalanne C."/>
            <person name="Gautier V."/>
            <person name="Ament-Velasquez S.L."/>
            <person name="Kruys A."/>
            <person name="Hutchinson M.I."/>
            <person name="Powell A.J."/>
            <person name="Barry K."/>
            <person name="Miller A.N."/>
            <person name="Grigoriev I.V."/>
            <person name="Debuchy R."/>
            <person name="Gladieux P."/>
            <person name="Thoren M.H."/>
            <person name="Johannesson H."/>
        </authorList>
    </citation>
    <scope>NUCLEOTIDE SEQUENCE</scope>
    <source>
        <strain evidence="2">PSN4</strain>
    </source>
</reference>
<protein>
    <submittedName>
        <fullName evidence="2">Uncharacterized protein</fullName>
    </submittedName>
</protein>
<sequence length="127" mass="13937">MSARLLLLRAAGAGARTTTTTPVSISRSLVAAQRSLSQTTTRNLKESSSQDPNPEDFEHHKQDSLSKQKRGQGHWKPELASVSEETVKADRMTPGEAGEAALKRLQEQTKHHAEETRKAGTSMKDNM</sequence>
<evidence type="ECO:0000256" key="1">
    <source>
        <dbReference type="SAM" id="MobiDB-lite"/>
    </source>
</evidence>
<feature type="compositionally biased region" description="Basic and acidic residues" evidence="1">
    <location>
        <begin position="101"/>
        <end position="118"/>
    </location>
</feature>
<proteinExistence type="predicted"/>
<evidence type="ECO:0000313" key="2">
    <source>
        <dbReference type="EMBL" id="KAK1754344.1"/>
    </source>
</evidence>